<dbReference type="PANTHER" id="PTHR36223:SF1">
    <property type="entry name" value="TRANSCRIPTION ELONGATION FACTOR EAF N-TERMINAL DOMAIN-CONTAINING PROTEIN"/>
    <property type="match status" value="1"/>
</dbReference>
<organism evidence="2 3">
    <name type="scientific">Tothia fuscella</name>
    <dbReference type="NCBI Taxonomy" id="1048955"/>
    <lineage>
        <taxon>Eukaryota</taxon>
        <taxon>Fungi</taxon>
        <taxon>Dikarya</taxon>
        <taxon>Ascomycota</taxon>
        <taxon>Pezizomycotina</taxon>
        <taxon>Dothideomycetes</taxon>
        <taxon>Pleosporomycetidae</taxon>
        <taxon>Venturiales</taxon>
        <taxon>Cylindrosympodiaceae</taxon>
        <taxon>Tothia</taxon>
    </lineage>
</organism>
<reference evidence="2" key="1">
    <citation type="journal article" date="2020" name="Stud. Mycol.">
        <title>101 Dothideomycetes genomes: a test case for predicting lifestyles and emergence of pathogens.</title>
        <authorList>
            <person name="Haridas S."/>
            <person name="Albert R."/>
            <person name="Binder M."/>
            <person name="Bloem J."/>
            <person name="Labutti K."/>
            <person name="Salamov A."/>
            <person name="Andreopoulos B."/>
            <person name="Baker S."/>
            <person name="Barry K."/>
            <person name="Bills G."/>
            <person name="Bluhm B."/>
            <person name="Cannon C."/>
            <person name="Castanera R."/>
            <person name="Culley D."/>
            <person name="Daum C."/>
            <person name="Ezra D."/>
            <person name="Gonzalez J."/>
            <person name="Henrissat B."/>
            <person name="Kuo A."/>
            <person name="Liang C."/>
            <person name="Lipzen A."/>
            <person name="Lutzoni F."/>
            <person name="Magnuson J."/>
            <person name="Mondo S."/>
            <person name="Nolan M."/>
            <person name="Ohm R."/>
            <person name="Pangilinan J."/>
            <person name="Park H.-J."/>
            <person name="Ramirez L."/>
            <person name="Alfaro M."/>
            <person name="Sun H."/>
            <person name="Tritt A."/>
            <person name="Yoshinaga Y."/>
            <person name="Zwiers L.-H."/>
            <person name="Turgeon B."/>
            <person name="Goodwin S."/>
            <person name="Spatafora J."/>
            <person name="Crous P."/>
            <person name="Grigoriev I."/>
        </authorList>
    </citation>
    <scope>NUCLEOTIDE SEQUENCE</scope>
    <source>
        <strain evidence="2">CBS 130266</strain>
    </source>
</reference>
<dbReference type="AlphaFoldDB" id="A0A9P4TYV1"/>
<proteinExistence type="predicted"/>
<evidence type="ECO:0000313" key="3">
    <source>
        <dbReference type="Proteomes" id="UP000800235"/>
    </source>
</evidence>
<protein>
    <recommendedName>
        <fullName evidence="1">DUF7918 domain-containing protein</fullName>
    </recommendedName>
</protein>
<sequence>MGGVDQFPGLSVQILVNGVPREEHPEPNDAQADGRTTCVRYIEAVSGANFAIRVKFESRFQYRHCDFCASIYLDGVLAKKPLWLKTELAGVTHGSPNIRDIEGVESISGNSWNMSKFLFADLDSNDSSLQSLDKDLKDRLEDLGEIKICLRRVKVTSKNEDYQLDRTPGLTNNATIPEKALKGRSISHSTSLARGVPSEKPNVFNCQDIDTETSPFAVFKFKYRSLRDLQAECIIPRSPTPLPLEERPIESLTAKEIRERLRRQEAALAEARAVRVKSEFKREHAATGLVTPGEDDDDIEVVEPRPKRSRVIETIDLT</sequence>
<keyword evidence="3" id="KW-1185">Reference proteome</keyword>
<comment type="caution">
    <text evidence="2">The sequence shown here is derived from an EMBL/GenBank/DDBJ whole genome shotgun (WGS) entry which is preliminary data.</text>
</comment>
<evidence type="ECO:0000259" key="1">
    <source>
        <dbReference type="Pfam" id="PF25534"/>
    </source>
</evidence>
<dbReference type="Proteomes" id="UP000800235">
    <property type="component" value="Unassembled WGS sequence"/>
</dbReference>
<evidence type="ECO:0000313" key="2">
    <source>
        <dbReference type="EMBL" id="KAF2430701.1"/>
    </source>
</evidence>
<dbReference type="Pfam" id="PF25534">
    <property type="entry name" value="DUF7918"/>
    <property type="match status" value="1"/>
</dbReference>
<accession>A0A9P4TYV1</accession>
<dbReference type="OrthoDB" id="3364132at2759"/>
<feature type="domain" description="DUF7918" evidence="1">
    <location>
        <begin position="9"/>
        <end position="238"/>
    </location>
</feature>
<gene>
    <name evidence="2" type="ORF">EJ08DRAFT_649487</name>
</gene>
<name>A0A9P4TYV1_9PEZI</name>
<dbReference type="PANTHER" id="PTHR36223">
    <property type="entry name" value="BETA-LACTAMASE-TYPE TRANSPEPTIDASE FOLD DOMAIN CONTAINING PROTEIN"/>
    <property type="match status" value="1"/>
</dbReference>
<dbReference type="EMBL" id="MU007037">
    <property type="protein sequence ID" value="KAF2430701.1"/>
    <property type="molecule type" value="Genomic_DNA"/>
</dbReference>
<dbReference type="InterPro" id="IPR057678">
    <property type="entry name" value="DUF7918"/>
</dbReference>